<dbReference type="AlphaFoldDB" id="A0A9P0IY35"/>
<evidence type="ECO:0008006" key="7">
    <source>
        <dbReference type="Google" id="ProtNLM"/>
    </source>
</evidence>
<dbReference type="GO" id="GO:0005737">
    <property type="term" value="C:cytoplasm"/>
    <property type="evidence" value="ECO:0007669"/>
    <property type="project" value="TreeGrafter"/>
</dbReference>
<dbReference type="SMART" id="SM00552">
    <property type="entry name" value="ADEAMc"/>
    <property type="match status" value="1"/>
</dbReference>
<dbReference type="GO" id="GO:0006396">
    <property type="term" value="P:RNA processing"/>
    <property type="evidence" value="ECO:0007669"/>
    <property type="project" value="InterPro"/>
</dbReference>
<dbReference type="GO" id="GO:0008251">
    <property type="term" value="F:tRNA-specific adenosine deaminase activity"/>
    <property type="evidence" value="ECO:0007669"/>
    <property type="project" value="TreeGrafter"/>
</dbReference>
<dbReference type="PROSITE" id="PS50137">
    <property type="entry name" value="DS_RBD"/>
    <property type="match status" value="2"/>
</dbReference>
<keyword evidence="1" id="KW-0694">RNA-binding</keyword>
<proteinExistence type="predicted"/>
<dbReference type="PANTHER" id="PTHR10910:SF62">
    <property type="entry name" value="AT07585P-RELATED"/>
    <property type="match status" value="1"/>
</dbReference>
<evidence type="ECO:0000259" key="3">
    <source>
        <dbReference type="PROSITE" id="PS50137"/>
    </source>
</evidence>
<reference evidence="5" key="1">
    <citation type="submission" date="2022-01" db="EMBL/GenBank/DDBJ databases">
        <authorList>
            <person name="King R."/>
        </authorList>
    </citation>
    <scope>NUCLEOTIDE SEQUENCE</scope>
</reference>
<dbReference type="SMART" id="SM00358">
    <property type="entry name" value="DSRM"/>
    <property type="match status" value="2"/>
</dbReference>
<feature type="domain" description="DRBM" evidence="3">
    <location>
        <begin position="67"/>
        <end position="133"/>
    </location>
</feature>
<dbReference type="InterPro" id="IPR014720">
    <property type="entry name" value="dsRBD_dom"/>
</dbReference>
<organism evidence="5 6">
    <name type="scientific">Chironomus riparius</name>
    <dbReference type="NCBI Taxonomy" id="315576"/>
    <lineage>
        <taxon>Eukaryota</taxon>
        <taxon>Metazoa</taxon>
        <taxon>Ecdysozoa</taxon>
        <taxon>Arthropoda</taxon>
        <taxon>Hexapoda</taxon>
        <taxon>Insecta</taxon>
        <taxon>Pterygota</taxon>
        <taxon>Neoptera</taxon>
        <taxon>Endopterygota</taxon>
        <taxon>Diptera</taxon>
        <taxon>Nematocera</taxon>
        <taxon>Chironomoidea</taxon>
        <taxon>Chironomidae</taxon>
        <taxon>Chironominae</taxon>
        <taxon>Chironomus</taxon>
    </lineage>
</organism>
<feature type="domain" description="A to I editase" evidence="4">
    <location>
        <begin position="415"/>
        <end position="550"/>
    </location>
</feature>
<gene>
    <name evidence="5" type="ORF">CHIRRI_LOCUS6129</name>
</gene>
<dbReference type="EMBL" id="OU895878">
    <property type="protein sequence ID" value="CAH1718764.1"/>
    <property type="molecule type" value="Genomic_DNA"/>
</dbReference>
<evidence type="ECO:0000313" key="6">
    <source>
        <dbReference type="Proteomes" id="UP001153620"/>
    </source>
</evidence>
<dbReference type="PROSITE" id="PS50141">
    <property type="entry name" value="A_DEAMIN_EDITASE"/>
    <property type="match status" value="1"/>
</dbReference>
<evidence type="ECO:0000259" key="4">
    <source>
        <dbReference type="PROSITE" id="PS50141"/>
    </source>
</evidence>
<dbReference type="GO" id="GO:0005730">
    <property type="term" value="C:nucleolus"/>
    <property type="evidence" value="ECO:0007669"/>
    <property type="project" value="TreeGrafter"/>
</dbReference>
<feature type="compositionally biased region" description="Polar residues" evidence="2">
    <location>
        <begin position="25"/>
        <end position="36"/>
    </location>
</feature>
<keyword evidence="6" id="KW-1185">Reference proteome</keyword>
<dbReference type="SUPFAM" id="SSF54768">
    <property type="entry name" value="dsRNA-binding domain-like"/>
    <property type="match status" value="2"/>
</dbReference>
<dbReference type="Pfam" id="PF00035">
    <property type="entry name" value="dsrm"/>
    <property type="match status" value="2"/>
</dbReference>
<dbReference type="GO" id="GO:0003726">
    <property type="term" value="F:double-stranded RNA adenosine deaminase activity"/>
    <property type="evidence" value="ECO:0007669"/>
    <property type="project" value="TreeGrafter"/>
</dbReference>
<evidence type="ECO:0000256" key="1">
    <source>
        <dbReference type="PROSITE-ProRule" id="PRU00266"/>
    </source>
</evidence>
<evidence type="ECO:0000256" key="2">
    <source>
        <dbReference type="SAM" id="MobiDB-lite"/>
    </source>
</evidence>
<dbReference type="Proteomes" id="UP001153620">
    <property type="component" value="Chromosome 2"/>
</dbReference>
<dbReference type="OrthoDB" id="6019958at2759"/>
<dbReference type="Pfam" id="PF02137">
    <property type="entry name" value="A_deamin"/>
    <property type="match status" value="1"/>
</dbReference>
<feature type="domain" description="DRBM" evidence="3">
    <location>
        <begin position="269"/>
        <end position="326"/>
    </location>
</feature>
<reference evidence="5" key="2">
    <citation type="submission" date="2022-10" db="EMBL/GenBank/DDBJ databases">
        <authorList>
            <consortium name="ENA_rothamsted_submissions"/>
            <consortium name="culmorum"/>
            <person name="King R."/>
        </authorList>
    </citation>
    <scope>NUCLEOTIDE SEQUENCE</scope>
</reference>
<dbReference type="GO" id="GO:0003725">
    <property type="term" value="F:double-stranded RNA binding"/>
    <property type="evidence" value="ECO:0007669"/>
    <property type="project" value="TreeGrafter"/>
</dbReference>
<dbReference type="GO" id="GO:0010468">
    <property type="term" value="P:regulation of gene expression"/>
    <property type="evidence" value="ECO:0007669"/>
    <property type="project" value="UniProtKB-ARBA"/>
</dbReference>
<protein>
    <recommendedName>
        <fullName evidence="7">Double-stranded RNA-specific editase Adar</fullName>
    </recommendedName>
</protein>
<dbReference type="Gene3D" id="3.30.160.20">
    <property type="match status" value="2"/>
</dbReference>
<dbReference type="InterPro" id="IPR002466">
    <property type="entry name" value="A_deamin"/>
</dbReference>
<dbReference type="GO" id="GO:0006382">
    <property type="term" value="P:adenosine to inosine editing"/>
    <property type="evidence" value="ECO:0007669"/>
    <property type="project" value="TreeGrafter"/>
</dbReference>
<sequence>MIQMKSENADKQQITMNKAEGVVDSVSNGTTNSTAASGRKKRSAEQSIKTSSRKRRKGSTNNQQDPQPKNAVAILNELKKNLVYELESQEGPYHAPVFTMSVLVDGQKYIGQGKSKKLARIDAATCALRDFIQFKDQQIKNGVIGMMCGRVVQQAANTNNALNNNYDYDFTSDDHIENTGILNSNNSNIKKDNDTVNSIINNNNNNNQNHTLEDENLVKKIQQSLECFKKSKTENIAWVNRLQKITKSIVTANSQNKITTEKGPVMLLYELFTDITFNCTQTVGPQHAKFKTIVTVNGCQQFEGTGPSKKLSKNAAAKAALASLCNISFSPLNQKGILLPGSNVNGDSNDSMSNDGKSNHNNVELPQTFADVIGRLVSSKYEELMIGNEVYARRKVLAGIVLTIGSDIKTARVISVTTGTKCISGEYISEHGLAVNDSHAEIVARRCFMTFVYDQLELHTKPEMAKDSVFEKPLDGNYLYRLKDNIQVHLYINTAPCGDARVFSPHENDQALDKHPNRKARGQLRTKVESGEGTIPVKNCDSIQCWDGILNVNLELNFLSFST</sequence>
<dbReference type="FunFam" id="3.30.160.20:FF:000044">
    <property type="entry name" value="Uncharacterized protein, isoform I"/>
    <property type="match status" value="1"/>
</dbReference>
<feature type="region of interest" description="Disordered" evidence="2">
    <location>
        <begin position="1"/>
        <end position="70"/>
    </location>
</feature>
<dbReference type="PANTHER" id="PTHR10910">
    <property type="entry name" value="EUKARYOTE SPECIFIC DSRNA BINDING PROTEIN"/>
    <property type="match status" value="1"/>
</dbReference>
<evidence type="ECO:0000313" key="5">
    <source>
        <dbReference type="EMBL" id="CAH1718764.1"/>
    </source>
</evidence>
<accession>A0A9P0IY35</accession>
<dbReference type="FunFam" id="3.30.160.20:FF:000049">
    <property type="entry name" value="Uncharacterized protein, isoform I"/>
    <property type="match status" value="1"/>
</dbReference>
<name>A0A9P0IY35_9DIPT</name>